<dbReference type="PANTHER" id="PTHR46564">
    <property type="entry name" value="TRANSPOSASE"/>
    <property type="match status" value="1"/>
</dbReference>
<dbReference type="InterPro" id="IPR038717">
    <property type="entry name" value="Tc1-like_DDE_dom"/>
</dbReference>
<dbReference type="Pfam" id="PF13358">
    <property type="entry name" value="DDE_3"/>
    <property type="match status" value="1"/>
</dbReference>
<dbReference type="EMBL" id="QUSZ01005644">
    <property type="protein sequence ID" value="RHY08839.1"/>
    <property type="molecule type" value="Genomic_DNA"/>
</dbReference>
<dbReference type="InterPro" id="IPR036397">
    <property type="entry name" value="RNaseH_sf"/>
</dbReference>
<dbReference type="PANTHER" id="PTHR46564:SF1">
    <property type="entry name" value="TRANSPOSASE"/>
    <property type="match status" value="1"/>
</dbReference>
<dbReference type="SUPFAM" id="SSF46689">
    <property type="entry name" value="Homeodomain-like"/>
    <property type="match status" value="1"/>
</dbReference>
<dbReference type="GO" id="GO:0003676">
    <property type="term" value="F:nucleic acid binding"/>
    <property type="evidence" value="ECO:0007669"/>
    <property type="project" value="InterPro"/>
</dbReference>
<dbReference type="Gene3D" id="3.30.420.10">
    <property type="entry name" value="Ribonuclease H-like superfamily/Ribonuclease H"/>
    <property type="match status" value="1"/>
</dbReference>
<accession>A0A397ASY5</accession>
<dbReference type="Proteomes" id="UP000265427">
    <property type="component" value="Unassembled WGS sequence"/>
</dbReference>
<dbReference type="InterPro" id="IPR009057">
    <property type="entry name" value="Homeodomain-like_sf"/>
</dbReference>
<evidence type="ECO:0000313" key="2">
    <source>
        <dbReference type="EMBL" id="RHY08839.1"/>
    </source>
</evidence>
<proteinExistence type="predicted"/>
<dbReference type="NCBIfam" id="NF033545">
    <property type="entry name" value="transpos_IS630"/>
    <property type="match status" value="1"/>
</dbReference>
<dbReference type="VEuPathDB" id="FungiDB:H257_11909"/>
<gene>
    <name evidence="2" type="ORF">DYB36_013905</name>
</gene>
<sequence length="361" mass="41411">MPSCVKRKGPTSEEKERVLEAYKRGDDWKLVAKHNGMASTTAWRVVNTGRTTLMPMGGHRPQQAKVTPEIRAALERYLDSNCQYTLLEMKDLIATDFPGVNISQQTISRYILGMLYTVKEVRVEPSSCNNEVNKAKRHEFTVHLKHHQSIGDFIVYYDETNFNLYCKRNRGRSKRGTRASIILPPSKGPNLQVQCAISPDLGLVCHRLERGSIKMDQNAAFVEEIYQVVKASDMWRDHFEGKRVVIILDNAPAHSQTERRVVQHDDMTLLRLGPYSPMLNPIESCFSVLKSKIKGYLAHHTSAMFDRGDYNTYLERRMVLLEDAARESLPWITQSLVIREVVFCQSNVEKAFRLEDMVYGQ</sequence>
<evidence type="ECO:0000259" key="1">
    <source>
        <dbReference type="Pfam" id="PF13358"/>
    </source>
</evidence>
<evidence type="ECO:0000313" key="3">
    <source>
        <dbReference type="Proteomes" id="UP000265427"/>
    </source>
</evidence>
<feature type="domain" description="Tc1-like transposase DDE" evidence="1">
    <location>
        <begin position="154"/>
        <end position="295"/>
    </location>
</feature>
<protein>
    <recommendedName>
        <fullName evidence="1">Tc1-like transposase DDE domain-containing protein</fullName>
    </recommendedName>
</protein>
<organism evidence="2 3">
    <name type="scientific">Aphanomyces astaci</name>
    <name type="common">Crayfish plague agent</name>
    <dbReference type="NCBI Taxonomy" id="112090"/>
    <lineage>
        <taxon>Eukaryota</taxon>
        <taxon>Sar</taxon>
        <taxon>Stramenopiles</taxon>
        <taxon>Oomycota</taxon>
        <taxon>Saprolegniomycetes</taxon>
        <taxon>Saprolegniales</taxon>
        <taxon>Verrucalvaceae</taxon>
        <taxon>Aphanomyces</taxon>
    </lineage>
</organism>
<reference evidence="2 3" key="1">
    <citation type="submission" date="2018-08" db="EMBL/GenBank/DDBJ databases">
        <title>Aphanomyces genome sequencing and annotation.</title>
        <authorList>
            <person name="Minardi D."/>
            <person name="Oidtmann B."/>
            <person name="Van Der Giezen M."/>
            <person name="Studholme D.J."/>
        </authorList>
    </citation>
    <scope>NUCLEOTIDE SEQUENCE [LARGE SCALE GENOMIC DNA]</scope>
    <source>
        <strain evidence="2 3">Kv</strain>
    </source>
</reference>
<name>A0A397ASY5_APHAT</name>
<dbReference type="InterPro" id="IPR047655">
    <property type="entry name" value="Transpos_IS630-like"/>
</dbReference>
<comment type="caution">
    <text evidence="2">The sequence shown here is derived from an EMBL/GenBank/DDBJ whole genome shotgun (WGS) entry which is preliminary data.</text>
</comment>
<dbReference type="AlphaFoldDB" id="A0A397ASY5"/>
<dbReference type="VEuPathDB" id="FungiDB:H257_00915"/>